<reference evidence="1 2" key="1">
    <citation type="submission" date="2015-02" db="EMBL/GenBank/DDBJ databases">
        <title>Genome Sequencing of Rickettsiales.</title>
        <authorList>
            <person name="Daugherty S.C."/>
            <person name="Su Q."/>
            <person name="Abolude K."/>
            <person name="Beier-Sexton M."/>
            <person name="Carlyon J.A."/>
            <person name="Carter R."/>
            <person name="Day N.P."/>
            <person name="Dumler S.J."/>
            <person name="Dyachenko V."/>
            <person name="Godinez A."/>
            <person name="Kurtti T.J."/>
            <person name="Lichay M."/>
            <person name="Mullins K.E."/>
            <person name="Ott S."/>
            <person name="Pappas-Brown V."/>
            <person name="Paris D.H."/>
            <person name="Patel P."/>
            <person name="Richards A.L."/>
            <person name="Sadzewicz L."/>
            <person name="Sears K."/>
            <person name="Seidman D."/>
            <person name="Sengamalay N."/>
            <person name="Stenos J."/>
            <person name="Tallon L.J."/>
            <person name="Vincent G."/>
            <person name="Fraser C.M."/>
            <person name="Munderloh U."/>
            <person name="Dunning-Hotopp J.C."/>
        </authorList>
    </citation>
    <scope>NUCLEOTIDE SEQUENCE [LARGE SCALE GENOMIC DNA]</scope>
    <source>
        <strain evidence="1 2">RML An4</strain>
    </source>
</reference>
<keyword evidence="2" id="KW-1185">Reference proteome</keyword>
<dbReference type="Proteomes" id="UP000033661">
    <property type="component" value="Unassembled WGS sequence"/>
</dbReference>
<proteinExistence type="predicted"/>
<sequence>MLLHEIATKLRSSQGLLAWIILPAVIPQLDCGIQKIKKY</sequence>
<evidence type="ECO:0000313" key="2">
    <source>
        <dbReference type="Proteomes" id="UP000033661"/>
    </source>
</evidence>
<name>A0A0F3QGS8_RICBE</name>
<gene>
    <name evidence="1" type="ORF">RBEAN4_1632</name>
</gene>
<organism evidence="1 2">
    <name type="scientific">Rickettsia bellii str. RML An4</name>
    <dbReference type="NCBI Taxonomy" id="1359193"/>
    <lineage>
        <taxon>Bacteria</taxon>
        <taxon>Pseudomonadati</taxon>
        <taxon>Pseudomonadota</taxon>
        <taxon>Alphaproteobacteria</taxon>
        <taxon>Rickettsiales</taxon>
        <taxon>Rickettsiaceae</taxon>
        <taxon>Rickettsieae</taxon>
        <taxon>Rickettsia</taxon>
        <taxon>belli group</taxon>
    </lineage>
</organism>
<comment type="caution">
    <text evidence="1">The sequence shown here is derived from an EMBL/GenBank/DDBJ whole genome shotgun (WGS) entry which is preliminary data.</text>
</comment>
<evidence type="ECO:0000313" key="1">
    <source>
        <dbReference type="EMBL" id="KJV90624.1"/>
    </source>
</evidence>
<dbReference type="EMBL" id="LAOI01000001">
    <property type="protein sequence ID" value="KJV90624.1"/>
    <property type="molecule type" value="Genomic_DNA"/>
</dbReference>
<dbReference type="AlphaFoldDB" id="A0A0F3QGS8"/>
<protein>
    <submittedName>
        <fullName evidence="1">Uncharacterized protein</fullName>
    </submittedName>
</protein>
<accession>A0A0F3QGS8</accession>